<dbReference type="EMBL" id="CAJGYM010000168">
    <property type="protein sequence ID" value="CAD6199334.1"/>
    <property type="molecule type" value="Genomic_DNA"/>
</dbReference>
<dbReference type="Proteomes" id="UP000835052">
    <property type="component" value="Unassembled WGS sequence"/>
</dbReference>
<evidence type="ECO:0000313" key="2">
    <source>
        <dbReference type="Proteomes" id="UP000835052"/>
    </source>
</evidence>
<gene>
    <name evidence="1" type="ORF">CAUJ_LOCUS15237</name>
</gene>
<keyword evidence="2" id="KW-1185">Reference proteome</keyword>
<evidence type="ECO:0000313" key="1">
    <source>
        <dbReference type="EMBL" id="CAD6199334.1"/>
    </source>
</evidence>
<reference evidence="1" key="1">
    <citation type="submission" date="2020-10" db="EMBL/GenBank/DDBJ databases">
        <authorList>
            <person name="Kikuchi T."/>
        </authorList>
    </citation>
    <scope>NUCLEOTIDE SEQUENCE</scope>
    <source>
        <strain evidence="1">NKZ352</strain>
    </source>
</reference>
<dbReference type="OrthoDB" id="5783141at2759"/>
<organism evidence="1 2">
    <name type="scientific">Caenorhabditis auriculariae</name>
    <dbReference type="NCBI Taxonomy" id="2777116"/>
    <lineage>
        <taxon>Eukaryota</taxon>
        <taxon>Metazoa</taxon>
        <taxon>Ecdysozoa</taxon>
        <taxon>Nematoda</taxon>
        <taxon>Chromadorea</taxon>
        <taxon>Rhabditida</taxon>
        <taxon>Rhabditina</taxon>
        <taxon>Rhabditomorpha</taxon>
        <taxon>Rhabditoidea</taxon>
        <taxon>Rhabditidae</taxon>
        <taxon>Peloderinae</taxon>
        <taxon>Caenorhabditis</taxon>
    </lineage>
</organism>
<accession>A0A8S1HXA6</accession>
<sequence length="143" mass="15555">MVCTSSDEPLLVDGAVSRVKAMSPNEKVKNCTGYCIGKQIMINGKLKSTAGLIHVRNLHFTCLPINSKTDKFCNTKCTTKAVDVGSPTFIKYVAPMKAVLVADIGDFDNLKVLEKVCCCKNETCAAQIDASLRLSMQTAYKIE</sequence>
<name>A0A8S1HXA6_9PELO</name>
<dbReference type="AlphaFoldDB" id="A0A8S1HXA6"/>
<proteinExistence type="predicted"/>
<protein>
    <submittedName>
        <fullName evidence="1">Uncharacterized protein</fullName>
    </submittedName>
</protein>
<comment type="caution">
    <text evidence="1">The sequence shown here is derived from an EMBL/GenBank/DDBJ whole genome shotgun (WGS) entry which is preliminary data.</text>
</comment>